<dbReference type="Pfam" id="PF00072">
    <property type="entry name" value="Response_reg"/>
    <property type="match status" value="1"/>
</dbReference>
<evidence type="ECO:0000256" key="7">
    <source>
        <dbReference type="ARBA" id="ARBA00023163"/>
    </source>
</evidence>
<evidence type="ECO:0000259" key="11">
    <source>
        <dbReference type="PROSITE" id="PS51755"/>
    </source>
</evidence>
<keyword evidence="6 9" id="KW-0238">DNA-binding</keyword>
<dbReference type="InterPro" id="IPR001867">
    <property type="entry name" value="OmpR/PhoB-type_DNA-bd"/>
</dbReference>
<comment type="caution">
    <text evidence="12">The sequence shown here is derived from an EMBL/GenBank/DDBJ whole genome shotgun (WGS) entry which is preliminary data.</text>
</comment>
<dbReference type="Pfam" id="PF00486">
    <property type="entry name" value="Trans_reg_C"/>
    <property type="match status" value="1"/>
</dbReference>
<sequence length="241" mass="26310">MAIRHTGRHYSNGRIRVHLLLVEDDPMLGEAMQAGLAQRLEATVDWARDAAEARLALAGAGYAAVLLDIGLPGESGLSLLRALRARYDATPVLLVTARDQLSERIGGLDAGADDYIVKPFQLDELLARLRAVLRRSRNRVTPLLSCGAVTLDPATRQVRRDGAAVTLSQHEYLTLLALMERAGRTVTREQLEDAVYGGHGTIESNTVAVYVHQLRRKLGDNVIATVHGYGYRINEVADCPP</sequence>
<dbReference type="PROSITE" id="PS51755">
    <property type="entry name" value="OMPR_PHOB"/>
    <property type="match status" value="1"/>
</dbReference>
<evidence type="ECO:0000256" key="3">
    <source>
        <dbReference type="ARBA" id="ARBA00022553"/>
    </source>
</evidence>
<dbReference type="SUPFAM" id="SSF52172">
    <property type="entry name" value="CheY-like"/>
    <property type="match status" value="1"/>
</dbReference>
<dbReference type="SMART" id="SM00862">
    <property type="entry name" value="Trans_reg_C"/>
    <property type="match status" value="1"/>
</dbReference>
<dbReference type="PANTHER" id="PTHR48111">
    <property type="entry name" value="REGULATOR OF RPOS"/>
    <property type="match status" value="1"/>
</dbReference>
<keyword evidence="7" id="KW-0804">Transcription</keyword>
<dbReference type="InterPro" id="IPR039420">
    <property type="entry name" value="WalR-like"/>
</dbReference>
<evidence type="ECO:0000256" key="1">
    <source>
        <dbReference type="ARBA" id="ARBA00004496"/>
    </source>
</evidence>
<evidence type="ECO:0000313" key="12">
    <source>
        <dbReference type="EMBL" id="OZI79815.1"/>
    </source>
</evidence>
<evidence type="ECO:0000259" key="10">
    <source>
        <dbReference type="PROSITE" id="PS50110"/>
    </source>
</evidence>
<evidence type="ECO:0000256" key="8">
    <source>
        <dbReference type="PROSITE-ProRule" id="PRU00169"/>
    </source>
</evidence>
<dbReference type="PANTHER" id="PTHR48111:SF35">
    <property type="entry name" value="TRANSCRIPTIONAL REGULATORY PROTEIN QSEB"/>
    <property type="match status" value="1"/>
</dbReference>
<evidence type="ECO:0000256" key="6">
    <source>
        <dbReference type="ARBA" id="ARBA00023125"/>
    </source>
</evidence>
<keyword evidence="3 8" id="KW-0597">Phosphoprotein</keyword>
<organism evidence="12 13">
    <name type="scientific">Bordetella genomosp. 2</name>
    <dbReference type="NCBI Taxonomy" id="1983456"/>
    <lineage>
        <taxon>Bacteria</taxon>
        <taxon>Pseudomonadati</taxon>
        <taxon>Pseudomonadota</taxon>
        <taxon>Betaproteobacteria</taxon>
        <taxon>Burkholderiales</taxon>
        <taxon>Alcaligenaceae</taxon>
        <taxon>Bordetella</taxon>
    </lineage>
</organism>
<dbReference type="GO" id="GO:0000976">
    <property type="term" value="F:transcription cis-regulatory region binding"/>
    <property type="evidence" value="ECO:0007669"/>
    <property type="project" value="TreeGrafter"/>
</dbReference>
<dbReference type="PROSITE" id="PS50110">
    <property type="entry name" value="RESPONSE_REGULATORY"/>
    <property type="match status" value="1"/>
</dbReference>
<dbReference type="Gene3D" id="6.10.250.690">
    <property type="match status" value="1"/>
</dbReference>
<feature type="DNA-binding region" description="OmpR/PhoB-type" evidence="9">
    <location>
        <begin position="141"/>
        <end position="235"/>
    </location>
</feature>
<keyword evidence="2" id="KW-0963">Cytoplasm</keyword>
<dbReference type="Gene3D" id="3.40.50.2300">
    <property type="match status" value="1"/>
</dbReference>
<keyword evidence="4" id="KW-0902">Two-component regulatory system</keyword>
<dbReference type="GO" id="GO:0000156">
    <property type="term" value="F:phosphorelay response regulator activity"/>
    <property type="evidence" value="ECO:0007669"/>
    <property type="project" value="TreeGrafter"/>
</dbReference>
<dbReference type="EMBL" id="NEVT01000003">
    <property type="protein sequence ID" value="OZI79815.1"/>
    <property type="molecule type" value="Genomic_DNA"/>
</dbReference>
<dbReference type="Proteomes" id="UP000215633">
    <property type="component" value="Unassembled WGS sequence"/>
</dbReference>
<evidence type="ECO:0000313" key="13">
    <source>
        <dbReference type="Proteomes" id="UP000215633"/>
    </source>
</evidence>
<dbReference type="GO" id="GO:0005829">
    <property type="term" value="C:cytosol"/>
    <property type="evidence" value="ECO:0007669"/>
    <property type="project" value="TreeGrafter"/>
</dbReference>
<protein>
    <submittedName>
        <fullName evidence="12">DNA-binding response regulator</fullName>
    </submittedName>
</protein>
<evidence type="ECO:0000256" key="5">
    <source>
        <dbReference type="ARBA" id="ARBA00023015"/>
    </source>
</evidence>
<keyword evidence="5" id="KW-0805">Transcription regulation</keyword>
<gene>
    <name evidence="12" type="ORF">CAL24_07820</name>
</gene>
<accession>A0A261W0G1</accession>
<evidence type="ECO:0000256" key="9">
    <source>
        <dbReference type="PROSITE-ProRule" id="PRU01091"/>
    </source>
</evidence>
<feature type="modified residue" description="4-aspartylphosphate" evidence="8">
    <location>
        <position position="68"/>
    </location>
</feature>
<dbReference type="InterPro" id="IPR001789">
    <property type="entry name" value="Sig_transdc_resp-reg_receiver"/>
</dbReference>
<reference evidence="13" key="1">
    <citation type="submission" date="2017-05" db="EMBL/GenBank/DDBJ databases">
        <title>Complete and WGS of Bordetella genogroups.</title>
        <authorList>
            <person name="Spilker T."/>
            <person name="Lipuma J."/>
        </authorList>
    </citation>
    <scope>NUCLEOTIDE SEQUENCE [LARGE SCALE GENOMIC DNA]</scope>
    <source>
        <strain evidence="13">AU8256</strain>
    </source>
</reference>
<name>A0A261W0G1_9BORD</name>
<dbReference type="SMART" id="SM00448">
    <property type="entry name" value="REC"/>
    <property type="match status" value="1"/>
</dbReference>
<comment type="subcellular location">
    <subcellularLocation>
        <location evidence="1">Cytoplasm</location>
    </subcellularLocation>
</comment>
<feature type="domain" description="Response regulatory" evidence="10">
    <location>
        <begin position="18"/>
        <end position="133"/>
    </location>
</feature>
<dbReference type="CDD" id="cd17624">
    <property type="entry name" value="REC_OmpR_PmrA-like"/>
    <property type="match status" value="1"/>
</dbReference>
<dbReference type="CDD" id="cd00383">
    <property type="entry name" value="trans_reg_C"/>
    <property type="match status" value="1"/>
</dbReference>
<dbReference type="Gene3D" id="1.10.10.10">
    <property type="entry name" value="Winged helix-like DNA-binding domain superfamily/Winged helix DNA-binding domain"/>
    <property type="match status" value="1"/>
</dbReference>
<evidence type="ECO:0000256" key="4">
    <source>
        <dbReference type="ARBA" id="ARBA00023012"/>
    </source>
</evidence>
<dbReference type="InterPro" id="IPR011006">
    <property type="entry name" value="CheY-like_superfamily"/>
</dbReference>
<dbReference type="AlphaFoldDB" id="A0A261W0G1"/>
<dbReference type="GO" id="GO:0006355">
    <property type="term" value="P:regulation of DNA-templated transcription"/>
    <property type="evidence" value="ECO:0007669"/>
    <property type="project" value="InterPro"/>
</dbReference>
<dbReference type="InterPro" id="IPR036388">
    <property type="entry name" value="WH-like_DNA-bd_sf"/>
</dbReference>
<proteinExistence type="predicted"/>
<feature type="domain" description="OmpR/PhoB-type" evidence="11">
    <location>
        <begin position="141"/>
        <end position="235"/>
    </location>
</feature>
<dbReference type="GO" id="GO:0032993">
    <property type="term" value="C:protein-DNA complex"/>
    <property type="evidence" value="ECO:0007669"/>
    <property type="project" value="TreeGrafter"/>
</dbReference>
<keyword evidence="13" id="KW-1185">Reference proteome</keyword>
<evidence type="ECO:0000256" key="2">
    <source>
        <dbReference type="ARBA" id="ARBA00022490"/>
    </source>
</evidence>